<dbReference type="EC" id="2.7.11.1" evidence="1"/>
<dbReference type="PANTHER" id="PTHR11042">
    <property type="entry name" value="EUKARYOTIC TRANSLATION INITIATION FACTOR 2-ALPHA KINASE EIF2-ALPHA KINASE -RELATED"/>
    <property type="match status" value="1"/>
</dbReference>
<evidence type="ECO:0000256" key="2">
    <source>
        <dbReference type="ARBA" id="ARBA00022527"/>
    </source>
</evidence>
<evidence type="ECO:0000256" key="7">
    <source>
        <dbReference type="ARBA" id="ARBA00022840"/>
    </source>
</evidence>
<dbReference type="GO" id="GO:0005737">
    <property type="term" value="C:cytoplasm"/>
    <property type="evidence" value="ECO:0007669"/>
    <property type="project" value="TreeGrafter"/>
</dbReference>
<keyword evidence="4" id="KW-0479">Metal-binding</keyword>
<comment type="catalytic activity">
    <reaction evidence="10">
        <text>L-threonyl-[protein] + ATP = O-phospho-L-threonyl-[protein] + ADP + H(+)</text>
        <dbReference type="Rhea" id="RHEA:46608"/>
        <dbReference type="Rhea" id="RHEA-COMP:11060"/>
        <dbReference type="Rhea" id="RHEA-COMP:11605"/>
        <dbReference type="ChEBI" id="CHEBI:15378"/>
        <dbReference type="ChEBI" id="CHEBI:30013"/>
        <dbReference type="ChEBI" id="CHEBI:30616"/>
        <dbReference type="ChEBI" id="CHEBI:61977"/>
        <dbReference type="ChEBI" id="CHEBI:456216"/>
        <dbReference type="EC" id="2.7.11.1"/>
    </reaction>
</comment>
<evidence type="ECO:0000256" key="8">
    <source>
        <dbReference type="ARBA" id="ARBA00022842"/>
    </source>
</evidence>
<evidence type="ECO:0000256" key="5">
    <source>
        <dbReference type="ARBA" id="ARBA00022741"/>
    </source>
</evidence>
<keyword evidence="5" id="KW-0547">Nucleotide-binding</keyword>
<evidence type="ECO:0000256" key="11">
    <source>
        <dbReference type="ARBA" id="ARBA00048679"/>
    </source>
</evidence>
<reference evidence="12 13" key="1">
    <citation type="submission" date="2013-11" db="EMBL/GenBank/DDBJ databases">
        <title>Genome sequencing of Stegodyphus mimosarum.</title>
        <authorList>
            <person name="Bechsgaard J."/>
        </authorList>
    </citation>
    <scope>NUCLEOTIDE SEQUENCE [LARGE SCALE GENOMIC DNA]</scope>
</reference>
<comment type="catalytic activity">
    <reaction evidence="11">
        <text>L-seryl-[protein] + ATP = O-phospho-L-seryl-[protein] + ADP + H(+)</text>
        <dbReference type="Rhea" id="RHEA:17989"/>
        <dbReference type="Rhea" id="RHEA-COMP:9863"/>
        <dbReference type="Rhea" id="RHEA-COMP:11604"/>
        <dbReference type="ChEBI" id="CHEBI:15378"/>
        <dbReference type="ChEBI" id="CHEBI:29999"/>
        <dbReference type="ChEBI" id="CHEBI:30616"/>
        <dbReference type="ChEBI" id="CHEBI:83421"/>
        <dbReference type="ChEBI" id="CHEBI:456216"/>
        <dbReference type="EC" id="2.7.11.1"/>
    </reaction>
</comment>
<evidence type="ECO:0000256" key="6">
    <source>
        <dbReference type="ARBA" id="ARBA00022777"/>
    </source>
</evidence>
<dbReference type="GO" id="GO:0005634">
    <property type="term" value="C:nucleus"/>
    <property type="evidence" value="ECO:0007669"/>
    <property type="project" value="TreeGrafter"/>
</dbReference>
<keyword evidence="9" id="KW-0131">Cell cycle</keyword>
<keyword evidence="8" id="KW-0460">Magnesium</keyword>
<evidence type="ECO:0000313" key="13">
    <source>
        <dbReference type="Proteomes" id="UP000054359"/>
    </source>
</evidence>
<dbReference type="InterPro" id="IPR050339">
    <property type="entry name" value="CC_SR_Kinase"/>
</dbReference>
<dbReference type="GO" id="GO:0046872">
    <property type="term" value="F:metal ion binding"/>
    <property type="evidence" value="ECO:0007669"/>
    <property type="project" value="UniProtKB-KW"/>
</dbReference>
<dbReference type="Gene3D" id="1.10.510.10">
    <property type="entry name" value="Transferase(Phosphotransferase) domain 1"/>
    <property type="match status" value="1"/>
</dbReference>
<keyword evidence="6 12" id="KW-0418">Kinase</keyword>
<dbReference type="AlphaFoldDB" id="A0A087T6Q2"/>
<dbReference type="STRING" id="407821.A0A087T6Q2"/>
<proteinExistence type="predicted"/>
<dbReference type="GO" id="GO:0051321">
    <property type="term" value="P:meiotic cell cycle"/>
    <property type="evidence" value="ECO:0007669"/>
    <property type="project" value="TreeGrafter"/>
</dbReference>
<keyword evidence="3" id="KW-0808">Transferase</keyword>
<evidence type="ECO:0000313" key="12">
    <source>
        <dbReference type="EMBL" id="KFM60791.1"/>
    </source>
</evidence>
<dbReference type="InterPro" id="IPR011009">
    <property type="entry name" value="Kinase-like_dom_sf"/>
</dbReference>
<keyword evidence="2" id="KW-0723">Serine/threonine-protein kinase</keyword>
<dbReference type="Proteomes" id="UP000054359">
    <property type="component" value="Unassembled WGS sequence"/>
</dbReference>
<evidence type="ECO:0000256" key="1">
    <source>
        <dbReference type="ARBA" id="ARBA00012513"/>
    </source>
</evidence>
<dbReference type="GO" id="GO:0110031">
    <property type="term" value="P:negative regulation of G2/MI transition of meiotic cell cycle"/>
    <property type="evidence" value="ECO:0007669"/>
    <property type="project" value="TreeGrafter"/>
</dbReference>
<protein>
    <recommendedName>
        <fullName evidence="1">non-specific serine/threonine protein kinase</fullName>
        <ecNumber evidence="1">2.7.11.1</ecNumber>
    </recommendedName>
</protein>
<dbReference type="SUPFAM" id="SSF56112">
    <property type="entry name" value="Protein kinase-like (PK-like)"/>
    <property type="match status" value="1"/>
</dbReference>
<name>A0A087T6Q2_STEMI</name>
<evidence type="ECO:0000256" key="4">
    <source>
        <dbReference type="ARBA" id="ARBA00022723"/>
    </source>
</evidence>
<sequence>MQGIFTKAADIFSLGITILELACDLDLPQGDETWHQLRKLEIPAEFLKGLSFELCEVIFAMMEPDYLKRPTAADIFQIDSVNKVQNCFTPGSYKSPSSDW</sequence>
<evidence type="ECO:0000256" key="9">
    <source>
        <dbReference type="ARBA" id="ARBA00023306"/>
    </source>
</evidence>
<evidence type="ECO:0000256" key="10">
    <source>
        <dbReference type="ARBA" id="ARBA00047899"/>
    </source>
</evidence>
<dbReference type="OrthoDB" id="5337378at2759"/>
<dbReference type="PANTHER" id="PTHR11042:SF183">
    <property type="entry name" value="MEMBRANE-ASSOCIATED TYROSINE- AND THREONINE-SPECIFIC CDC2-INHIBITORY KINASE"/>
    <property type="match status" value="1"/>
</dbReference>
<dbReference type="EMBL" id="KK113689">
    <property type="protein sequence ID" value="KFM60791.1"/>
    <property type="molecule type" value="Genomic_DNA"/>
</dbReference>
<gene>
    <name evidence="12" type="ORF">X975_13641</name>
</gene>
<dbReference type="GO" id="GO:0004674">
    <property type="term" value="F:protein serine/threonine kinase activity"/>
    <property type="evidence" value="ECO:0007669"/>
    <property type="project" value="UniProtKB-KW"/>
</dbReference>
<organism evidence="12 13">
    <name type="scientific">Stegodyphus mimosarum</name>
    <name type="common">African social velvet spider</name>
    <dbReference type="NCBI Taxonomy" id="407821"/>
    <lineage>
        <taxon>Eukaryota</taxon>
        <taxon>Metazoa</taxon>
        <taxon>Ecdysozoa</taxon>
        <taxon>Arthropoda</taxon>
        <taxon>Chelicerata</taxon>
        <taxon>Arachnida</taxon>
        <taxon>Araneae</taxon>
        <taxon>Araneomorphae</taxon>
        <taxon>Entelegynae</taxon>
        <taxon>Eresoidea</taxon>
        <taxon>Eresidae</taxon>
        <taxon>Stegodyphus</taxon>
    </lineage>
</organism>
<accession>A0A087T6Q2</accession>
<feature type="non-terminal residue" evidence="12">
    <location>
        <position position="100"/>
    </location>
</feature>
<dbReference type="GO" id="GO:0005524">
    <property type="term" value="F:ATP binding"/>
    <property type="evidence" value="ECO:0007669"/>
    <property type="project" value="UniProtKB-KW"/>
</dbReference>
<keyword evidence="13" id="KW-1185">Reference proteome</keyword>
<evidence type="ECO:0000256" key="3">
    <source>
        <dbReference type="ARBA" id="ARBA00022679"/>
    </source>
</evidence>
<keyword evidence="7" id="KW-0067">ATP-binding</keyword>